<evidence type="ECO:0000313" key="3">
    <source>
        <dbReference type="Proteomes" id="UP001217089"/>
    </source>
</evidence>
<name>A0ABQ9EN40_TEGGR</name>
<comment type="caution">
    <text evidence="2">The sequence shown here is derived from an EMBL/GenBank/DDBJ whole genome shotgun (WGS) entry which is preliminary data.</text>
</comment>
<keyword evidence="3" id="KW-1185">Reference proteome</keyword>
<organism evidence="2 3">
    <name type="scientific">Tegillarca granosa</name>
    <name type="common">Malaysian cockle</name>
    <name type="synonym">Anadara granosa</name>
    <dbReference type="NCBI Taxonomy" id="220873"/>
    <lineage>
        <taxon>Eukaryota</taxon>
        <taxon>Metazoa</taxon>
        <taxon>Spiralia</taxon>
        <taxon>Lophotrochozoa</taxon>
        <taxon>Mollusca</taxon>
        <taxon>Bivalvia</taxon>
        <taxon>Autobranchia</taxon>
        <taxon>Pteriomorphia</taxon>
        <taxon>Arcoida</taxon>
        <taxon>Arcoidea</taxon>
        <taxon>Arcidae</taxon>
        <taxon>Tegillarca</taxon>
    </lineage>
</organism>
<feature type="compositionally biased region" description="Polar residues" evidence="1">
    <location>
        <begin position="19"/>
        <end position="30"/>
    </location>
</feature>
<dbReference type="Proteomes" id="UP001217089">
    <property type="component" value="Unassembled WGS sequence"/>
</dbReference>
<reference evidence="2 3" key="1">
    <citation type="submission" date="2022-12" db="EMBL/GenBank/DDBJ databases">
        <title>Chromosome-level genome of Tegillarca granosa.</title>
        <authorList>
            <person name="Kim J."/>
        </authorList>
    </citation>
    <scope>NUCLEOTIDE SEQUENCE [LARGE SCALE GENOMIC DNA]</scope>
    <source>
        <strain evidence="2">Teg-2019</strain>
        <tissue evidence="2">Adductor muscle</tissue>
    </source>
</reference>
<proteinExistence type="predicted"/>
<sequence length="182" mass="20722">MNLGFLPKRHQPPREICMSSSVTSERTGVTGSVLPGITGTSPAMNASRMEIRNKPIRRCQSMVHVRYKDENHHDQRIKHNNWIKSPPSSQEFLNDKKSDYKVSFKFISVPQQKKIINDSRKQLLAMSDEKSKKVLEGKLDKSQGEFVGRSGLTYQTPDSLSSKQQEQRIGINENGEIYNTCI</sequence>
<dbReference type="EMBL" id="JARBDR010000903">
    <property type="protein sequence ID" value="KAJ8304815.1"/>
    <property type="molecule type" value="Genomic_DNA"/>
</dbReference>
<accession>A0ABQ9EN40</accession>
<protein>
    <submittedName>
        <fullName evidence="2">Uncharacterized protein</fullName>
    </submittedName>
</protein>
<feature type="region of interest" description="Disordered" evidence="1">
    <location>
        <begin position="19"/>
        <end position="43"/>
    </location>
</feature>
<gene>
    <name evidence="2" type="ORF">KUTeg_018398</name>
</gene>
<evidence type="ECO:0000313" key="2">
    <source>
        <dbReference type="EMBL" id="KAJ8304815.1"/>
    </source>
</evidence>
<evidence type="ECO:0000256" key="1">
    <source>
        <dbReference type="SAM" id="MobiDB-lite"/>
    </source>
</evidence>